<evidence type="ECO:0000313" key="5">
    <source>
        <dbReference type="Proteomes" id="UP000533017"/>
    </source>
</evidence>
<evidence type="ECO:0000313" key="4">
    <source>
        <dbReference type="Proteomes" id="UP000199052"/>
    </source>
</evidence>
<dbReference type="Proteomes" id="UP000199052">
    <property type="component" value="Unassembled WGS sequence"/>
</dbReference>
<evidence type="ECO:0000313" key="2">
    <source>
        <dbReference type="EMBL" id="NYH83253.1"/>
    </source>
</evidence>
<dbReference type="STRING" id="504797.SAMN05421678_109254"/>
<proteinExistence type="predicted"/>
<accession>A0A1I2VN30</accession>
<feature type="region of interest" description="Disordered" evidence="1">
    <location>
        <begin position="1"/>
        <end position="21"/>
    </location>
</feature>
<dbReference type="EMBL" id="JACBZA010000001">
    <property type="protein sequence ID" value="NYH83253.1"/>
    <property type="molecule type" value="Genomic_DNA"/>
</dbReference>
<dbReference type="SUPFAM" id="SSF56112">
    <property type="entry name" value="Protein kinase-like (PK-like)"/>
    <property type="match status" value="1"/>
</dbReference>
<sequence>MPVGTLSTPGMPDAGGTRLDDGRTVFIKTRPDPTRRTTTCVGVQRRVADAGFPCARPLTDATYVDGHAVHAEEWRPGGEMLRGDGPAIAERSAQLFAELTAITARIELPPPLPNPEWVHWDHAGPGIWPSNPRHDTRPGADDLPGELVKVAARARARLTIADEGPRVLGHADWEAQNLRWSTEGIHTVYDWDSIAWLPEAALVGAASGSFASAEIPTLAPVDSSEAFIAAYEDARRRRFTVEERQVAWAASLWPALHNARAEILWCQPAVALAEILAQGEERLHRAHA</sequence>
<dbReference type="Proteomes" id="UP000533017">
    <property type="component" value="Unassembled WGS sequence"/>
</dbReference>
<name>A0A1I2VN30_9ACTN</name>
<reference evidence="3 4" key="1">
    <citation type="submission" date="2016-10" db="EMBL/GenBank/DDBJ databases">
        <authorList>
            <person name="de Groot N.N."/>
        </authorList>
    </citation>
    <scope>NUCLEOTIDE SEQUENCE [LARGE SCALE GENOMIC DNA]</scope>
    <source>
        <strain evidence="3 4">CPCC 202808</strain>
    </source>
</reference>
<protein>
    <submittedName>
        <fullName evidence="3">Uncharacterized protein</fullName>
    </submittedName>
</protein>
<evidence type="ECO:0000313" key="3">
    <source>
        <dbReference type="EMBL" id="SFG90483.1"/>
    </source>
</evidence>
<dbReference type="InterPro" id="IPR011009">
    <property type="entry name" value="Kinase-like_dom_sf"/>
</dbReference>
<organism evidence="3 4">
    <name type="scientific">Actinopolymorpha cephalotaxi</name>
    <dbReference type="NCBI Taxonomy" id="504797"/>
    <lineage>
        <taxon>Bacteria</taxon>
        <taxon>Bacillati</taxon>
        <taxon>Actinomycetota</taxon>
        <taxon>Actinomycetes</taxon>
        <taxon>Propionibacteriales</taxon>
        <taxon>Actinopolymorphaceae</taxon>
        <taxon>Actinopolymorpha</taxon>
    </lineage>
</organism>
<dbReference type="RefSeq" id="WP_202818157.1">
    <property type="nucleotide sequence ID" value="NZ_FOOI01000009.1"/>
</dbReference>
<gene>
    <name evidence="2" type="ORF">FHR37_002104</name>
    <name evidence="3" type="ORF">SAMN05421678_109254</name>
</gene>
<evidence type="ECO:0000256" key="1">
    <source>
        <dbReference type="SAM" id="MobiDB-lite"/>
    </source>
</evidence>
<dbReference type="EMBL" id="FOOI01000009">
    <property type="protein sequence ID" value="SFG90483.1"/>
    <property type="molecule type" value="Genomic_DNA"/>
</dbReference>
<reference evidence="2 5" key="2">
    <citation type="submission" date="2020-07" db="EMBL/GenBank/DDBJ databases">
        <title>Sequencing the genomes of 1000 actinobacteria strains.</title>
        <authorList>
            <person name="Klenk H.-P."/>
        </authorList>
    </citation>
    <scope>NUCLEOTIDE SEQUENCE [LARGE SCALE GENOMIC DNA]</scope>
    <source>
        <strain evidence="2 5">DSM 45117</strain>
    </source>
</reference>
<dbReference type="AlphaFoldDB" id="A0A1I2VN30"/>
<keyword evidence="5" id="KW-1185">Reference proteome</keyword>